<dbReference type="PANTHER" id="PTHR33694">
    <property type="entry name" value="UDP-3-O-ACYL-N-ACETYLGLUCOSAMINE DEACETYLASE 1, MITOCHONDRIAL-RELATED"/>
    <property type="match status" value="1"/>
</dbReference>
<evidence type="ECO:0000313" key="14">
    <source>
        <dbReference type="Proteomes" id="UP000193862"/>
    </source>
</evidence>
<evidence type="ECO:0000256" key="2">
    <source>
        <dbReference type="ARBA" id="ARBA00002923"/>
    </source>
</evidence>
<dbReference type="InterPro" id="IPR020568">
    <property type="entry name" value="Ribosomal_Su5_D2-typ_SF"/>
</dbReference>
<dbReference type="GO" id="GO:0009245">
    <property type="term" value="P:lipid A biosynthetic process"/>
    <property type="evidence" value="ECO:0007669"/>
    <property type="project" value="UniProtKB-UniRule"/>
</dbReference>
<dbReference type="PANTHER" id="PTHR33694:SF1">
    <property type="entry name" value="UDP-3-O-ACYL-N-ACETYLGLUCOSAMINE DEACETYLASE 1, MITOCHONDRIAL-RELATED"/>
    <property type="match status" value="1"/>
</dbReference>
<keyword evidence="14" id="KW-1185">Reference proteome</keyword>
<comment type="cofactor">
    <cofactor evidence="1 12">
        <name>Zn(2+)</name>
        <dbReference type="ChEBI" id="CHEBI:29105"/>
    </cofactor>
</comment>
<evidence type="ECO:0000256" key="12">
    <source>
        <dbReference type="HAMAP-Rule" id="MF_00388"/>
    </source>
</evidence>
<protein>
    <recommendedName>
        <fullName evidence="4 12">UDP-3-O-acyl-N-acetylglucosamine deacetylase</fullName>
        <shortName evidence="12">UDP-3-O-acyl-GlcNAc deacetylase</shortName>
        <ecNumber evidence="4 12">3.5.1.108</ecNumber>
    </recommendedName>
    <alternativeName>
        <fullName evidence="12">UDP-3-O-[R-3-hydroxymyristoyl]-N-acetylglucosamine deacetylase</fullName>
    </alternativeName>
</protein>
<feature type="binding site" evidence="12">
    <location>
        <position position="247"/>
    </location>
    <ligand>
        <name>Zn(2+)</name>
        <dbReference type="ChEBI" id="CHEBI:29105"/>
    </ligand>
</feature>
<dbReference type="GO" id="GO:0103117">
    <property type="term" value="F:UDP-3-O-acyl-N-acetylglucosamine deacetylase activity"/>
    <property type="evidence" value="ECO:0007669"/>
    <property type="project" value="UniProtKB-UniRule"/>
</dbReference>
<dbReference type="HAMAP" id="MF_00388">
    <property type="entry name" value="LpxC"/>
    <property type="match status" value="1"/>
</dbReference>
<comment type="similarity">
    <text evidence="12">Belongs to the LpxC family.</text>
</comment>
<comment type="catalytic activity">
    <reaction evidence="11 12">
        <text>a UDP-3-O-[(3R)-3-hydroxyacyl]-N-acetyl-alpha-D-glucosamine + H2O = a UDP-3-O-[(3R)-3-hydroxyacyl]-alpha-D-glucosamine + acetate</text>
        <dbReference type="Rhea" id="RHEA:67816"/>
        <dbReference type="ChEBI" id="CHEBI:15377"/>
        <dbReference type="ChEBI" id="CHEBI:30089"/>
        <dbReference type="ChEBI" id="CHEBI:137740"/>
        <dbReference type="ChEBI" id="CHEBI:173225"/>
        <dbReference type="EC" id="3.5.1.108"/>
    </reaction>
</comment>
<keyword evidence="7 12" id="KW-0479">Metal-binding</keyword>
<evidence type="ECO:0000256" key="6">
    <source>
        <dbReference type="ARBA" id="ARBA00022556"/>
    </source>
</evidence>
<dbReference type="GO" id="GO:0046872">
    <property type="term" value="F:metal ion binding"/>
    <property type="evidence" value="ECO:0007669"/>
    <property type="project" value="UniProtKB-KW"/>
</dbReference>
<evidence type="ECO:0000256" key="1">
    <source>
        <dbReference type="ARBA" id="ARBA00001947"/>
    </source>
</evidence>
<dbReference type="SUPFAM" id="SSF54211">
    <property type="entry name" value="Ribosomal protein S5 domain 2-like"/>
    <property type="match status" value="2"/>
</dbReference>
<evidence type="ECO:0000256" key="9">
    <source>
        <dbReference type="ARBA" id="ARBA00022833"/>
    </source>
</evidence>
<gene>
    <name evidence="12 13" type="primary">lpxC</name>
    <name evidence="13" type="ORF">AQS8620_01204</name>
</gene>
<reference evidence="13 14" key="1">
    <citation type="submission" date="2017-03" db="EMBL/GenBank/DDBJ databases">
        <authorList>
            <person name="Afonso C.L."/>
            <person name="Miller P.J."/>
            <person name="Scott M.A."/>
            <person name="Spackman E."/>
            <person name="Goraichik I."/>
            <person name="Dimitrov K.M."/>
            <person name="Suarez D.L."/>
            <person name="Swayne D.E."/>
        </authorList>
    </citation>
    <scope>NUCLEOTIDE SEQUENCE [LARGE SCALE GENOMIC DNA]</scope>
    <source>
        <strain evidence="13 14">CECT 8620</strain>
    </source>
</reference>
<comment type="pathway">
    <text evidence="3 12">Glycolipid biosynthesis; lipid IV(A) biosynthesis; lipid IV(A) from (3R)-3-hydroxytetradecanoyl-[acyl-carrier-protein] and UDP-N-acetyl-alpha-D-glucosamine: step 2/6.</text>
</comment>
<dbReference type="EC" id="3.5.1.108" evidence="4 12"/>
<feature type="active site" description="Proton donor" evidence="12">
    <location>
        <position position="270"/>
    </location>
</feature>
<evidence type="ECO:0000256" key="10">
    <source>
        <dbReference type="ARBA" id="ARBA00023098"/>
    </source>
</evidence>
<name>A0A1Y5S8Y0_9RHOB</name>
<dbReference type="NCBIfam" id="TIGR00325">
    <property type="entry name" value="lpxC"/>
    <property type="match status" value="1"/>
</dbReference>
<evidence type="ECO:0000256" key="11">
    <source>
        <dbReference type="ARBA" id="ARBA00024535"/>
    </source>
</evidence>
<comment type="function">
    <text evidence="2 12">Catalyzes the hydrolysis of UDP-3-O-myristoyl-N-acetylglucosamine to form UDP-3-O-myristoylglucosamine and acetate, the committed step in lipid A biosynthesis.</text>
</comment>
<dbReference type="InterPro" id="IPR004463">
    <property type="entry name" value="UDP-acyl_GlcNac_deAcase"/>
</dbReference>
<evidence type="ECO:0000313" key="13">
    <source>
        <dbReference type="EMBL" id="SLN35197.1"/>
    </source>
</evidence>
<dbReference type="GO" id="GO:0016020">
    <property type="term" value="C:membrane"/>
    <property type="evidence" value="ECO:0007669"/>
    <property type="project" value="GOC"/>
</dbReference>
<evidence type="ECO:0000256" key="5">
    <source>
        <dbReference type="ARBA" id="ARBA00022516"/>
    </source>
</evidence>
<organism evidence="13 14">
    <name type="scientific">Aquimixticola soesokkakensis</name>
    <dbReference type="NCBI Taxonomy" id="1519096"/>
    <lineage>
        <taxon>Bacteria</taxon>
        <taxon>Pseudomonadati</taxon>
        <taxon>Pseudomonadota</taxon>
        <taxon>Alphaproteobacteria</taxon>
        <taxon>Rhodobacterales</taxon>
        <taxon>Paracoccaceae</taxon>
        <taxon>Aquimixticola</taxon>
    </lineage>
</organism>
<dbReference type="OrthoDB" id="9802746at2"/>
<dbReference type="Gene3D" id="3.30.1700.10">
    <property type="entry name" value="lpxc deacetylase, domain 2"/>
    <property type="match status" value="1"/>
</dbReference>
<dbReference type="RefSeq" id="WP_085835947.1">
    <property type="nucleotide sequence ID" value="NZ_FWFS01000004.1"/>
</dbReference>
<evidence type="ECO:0000256" key="4">
    <source>
        <dbReference type="ARBA" id="ARBA00012745"/>
    </source>
</evidence>
<dbReference type="Gene3D" id="3.30.230.20">
    <property type="entry name" value="lpxc deacetylase, domain 1"/>
    <property type="match status" value="1"/>
</dbReference>
<keyword evidence="5 12" id="KW-0444">Lipid biosynthesis</keyword>
<evidence type="ECO:0000256" key="8">
    <source>
        <dbReference type="ARBA" id="ARBA00022801"/>
    </source>
</evidence>
<keyword evidence="6 12" id="KW-0441">Lipid A biosynthesis</keyword>
<dbReference type="AlphaFoldDB" id="A0A1Y5S8Y0"/>
<keyword evidence="10 12" id="KW-0443">Lipid metabolism</keyword>
<dbReference type="UniPathway" id="UPA00359">
    <property type="reaction ID" value="UER00478"/>
</dbReference>
<dbReference type="EMBL" id="FWFS01000004">
    <property type="protein sequence ID" value="SLN35197.1"/>
    <property type="molecule type" value="Genomic_DNA"/>
</dbReference>
<keyword evidence="8 12" id="KW-0378">Hydrolase</keyword>
<feature type="binding site" evidence="12">
    <location>
        <position position="82"/>
    </location>
    <ligand>
        <name>Zn(2+)</name>
        <dbReference type="ChEBI" id="CHEBI:29105"/>
    </ligand>
</feature>
<keyword evidence="9 12" id="KW-0862">Zinc</keyword>
<dbReference type="InterPro" id="IPR011334">
    <property type="entry name" value="UDP-acyl_GlcNac_deAcase_C"/>
</dbReference>
<sequence>MQTTIAKTVTFKGTGLHSGAPVVLSIHPAPANTGIWFERSDIMADGSGRNARIPALWDHVVPSRLCTLIRNDDGVTISTIEHVMAALSGTGVMNARVCVSGPEVPILDGSSAPFVHSIVACGLRKLDARVRALEILKPVEISEQQGDAIARARLEPARGLEIDFVIDFADAAIGHQSKRLNMANGAFVRELMDCRTFCRKADVDAMQANGLALGGTMDNAVVFDGAQVLSPSGLRRADEPVRHKMLDALGDLALAGLPILGRYVGERSGHAMTNGLLRAVFADPSATRIVDCDAALLKRLPGTGLKSADLRLVA</sequence>
<proteinExistence type="inferred from homology"/>
<evidence type="ECO:0000256" key="7">
    <source>
        <dbReference type="ARBA" id="ARBA00022723"/>
    </source>
</evidence>
<dbReference type="InterPro" id="IPR015870">
    <property type="entry name" value="UDP-acyl_N-AcGlcN_deAcase_N"/>
</dbReference>
<accession>A0A1Y5S8Y0</accession>
<evidence type="ECO:0000256" key="3">
    <source>
        <dbReference type="ARBA" id="ARBA00005002"/>
    </source>
</evidence>
<feature type="binding site" evidence="12">
    <location>
        <position position="243"/>
    </location>
    <ligand>
        <name>Zn(2+)</name>
        <dbReference type="ChEBI" id="CHEBI:29105"/>
    </ligand>
</feature>
<dbReference type="Pfam" id="PF03331">
    <property type="entry name" value="LpxC"/>
    <property type="match status" value="1"/>
</dbReference>
<dbReference type="Proteomes" id="UP000193862">
    <property type="component" value="Unassembled WGS sequence"/>
</dbReference>